<dbReference type="GO" id="GO:0005634">
    <property type="term" value="C:nucleus"/>
    <property type="evidence" value="ECO:0007669"/>
    <property type="project" value="TreeGrafter"/>
</dbReference>
<evidence type="ECO:0000256" key="4">
    <source>
        <dbReference type="PROSITE-ProRule" id="PRU00317"/>
    </source>
</evidence>
<keyword evidence="3" id="KW-0221">Differentiation</keyword>
<accession>A0A0K0FAH4</accession>
<feature type="domain" description="PUM-HD" evidence="5">
    <location>
        <begin position="30"/>
        <end position="412"/>
    </location>
</feature>
<dbReference type="InterPro" id="IPR033133">
    <property type="entry name" value="PUM-HD"/>
</dbReference>
<dbReference type="InterPro" id="IPR011989">
    <property type="entry name" value="ARM-like"/>
</dbReference>
<dbReference type="GO" id="GO:0010608">
    <property type="term" value="P:post-transcriptional regulation of gene expression"/>
    <property type="evidence" value="ECO:0007669"/>
    <property type="project" value="TreeGrafter"/>
</dbReference>
<keyword evidence="2" id="KW-0677">Repeat</keyword>
<dbReference type="GO" id="GO:0030154">
    <property type="term" value="P:cell differentiation"/>
    <property type="evidence" value="ECO:0007669"/>
    <property type="project" value="UniProtKB-KW"/>
</dbReference>
<protein>
    <submittedName>
        <fullName evidence="7">Maternal protein pumilio (inferred by orthology to a D. melanogaster protein)</fullName>
    </submittedName>
</protein>
<dbReference type="AlphaFoldDB" id="A0A0K0FAH4"/>
<dbReference type="Pfam" id="PF00806">
    <property type="entry name" value="PUF"/>
    <property type="match status" value="7"/>
</dbReference>
<dbReference type="PANTHER" id="PTHR12537:SF112">
    <property type="entry name" value="FEM-3 MRNA-BINDING FACTOR 1-RELATED"/>
    <property type="match status" value="1"/>
</dbReference>
<dbReference type="GO" id="GO:0005737">
    <property type="term" value="C:cytoplasm"/>
    <property type="evidence" value="ECO:0007669"/>
    <property type="project" value="TreeGrafter"/>
</dbReference>
<evidence type="ECO:0000256" key="2">
    <source>
        <dbReference type="ARBA" id="ARBA00022737"/>
    </source>
</evidence>
<feature type="repeat" description="Pumilio" evidence="4">
    <location>
        <begin position="127"/>
        <end position="162"/>
    </location>
</feature>
<keyword evidence="1" id="KW-0217">Developmental protein</keyword>
<evidence type="ECO:0000256" key="1">
    <source>
        <dbReference type="ARBA" id="ARBA00022473"/>
    </source>
</evidence>
<proteinExistence type="predicted"/>
<keyword evidence="6" id="KW-1185">Reference proteome</keyword>
<sequence length="458" mass="53213">MELTEEEYINMWKTFYGAPTQIQPFNNNNNNRSFPKSCFNEDGKLYSSMSSILGNNVFDDFLENKSTCKYLISIIPFFYTTERDELFKFLSEKERLKNYSQDTIGNHFVQALIKTCNDDELLIIRDALMDDIVGLSKNRDACRVVQKLFTQAPSHITIPLIQKYRNYCFDLSMSQNGNHVMSVVIKVFDFEDIEFIFKEFNSNKKKLIDASKDQFGCRVIQLSLKILVSYISNSQKHQVEGRKQNVFSTITCTCKILLEHSKELIRHEFANYVIQQLIISHELSSFLKVIIKDALKGNLYNLSREKFASHVIETALEHSRGECLKMLFDDLFEELSIDESEKSQKLSTLLTHQFGNYVIQRALIVSLDVKLEKQKGDRSWYKRLSSKITFQSNDVKQCATLKRILEIIEKQHKIESHNKMVSENPLLQKLFDINCNTTTGKINTNNTHEKLSNSQTLI</sequence>
<dbReference type="InterPro" id="IPR016024">
    <property type="entry name" value="ARM-type_fold"/>
</dbReference>
<dbReference type="PROSITE" id="PS50302">
    <property type="entry name" value="PUM"/>
    <property type="match status" value="3"/>
</dbReference>
<evidence type="ECO:0000259" key="5">
    <source>
        <dbReference type="PROSITE" id="PS50303"/>
    </source>
</evidence>
<dbReference type="GO" id="GO:0003730">
    <property type="term" value="F:mRNA 3'-UTR binding"/>
    <property type="evidence" value="ECO:0007669"/>
    <property type="project" value="TreeGrafter"/>
</dbReference>
<dbReference type="PROSITE" id="PS50303">
    <property type="entry name" value="PUM_HD"/>
    <property type="match status" value="1"/>
</dbReference>
<dbReference type="Gene3D" id="1.25.10.10">
    <property type="entry name" value="Leucine-rich Repeat Variant"/>
    <property type="match status" value="1"/>
</dbReference>
<dbReference type="WBParaSite" id="SVE_0582900.1">
    <property type="protein sequence ID" value="SVE_0582900.1"/>
    <property type="gene ID" value="SVE_0582900"/>
</dbReference>
<dbReference type="SUPFAM" id="SSF48371">
    <property type="entry name" value="ARM repeat"/>
    <property type="match status" value="1"/>
</dbReference>
<reference evidence="7" key="2">
    <citation type="submission" date="2015-08" db="UniProtKB">
        <authorList>
            <consortium name="WormBaseParasite"/>
        </authorList>
    </citation>
    <scope>IDENTIFICATION</scope>
</reference>
<evidence type="ECO:0000256" key="3">
    <source>
        <dbReference type="ARBA" id="ARBA00022782"/>
    </source>
</evidence>
<feature type="repeat" description="Pumilio" evidence="4">
    <location>
        <begin position="255"/>
        <end position="292"/>
    </location>
</feature>
<dbReference type="InterPro" id="IPR001313">
    <property type="entry name" value="Pumilio_RNA-bd_rpt"/>
</dbReference>
<reference evidence="6" key="1">
    <citation type="submission" date="2014-07" db="EMBL/GenBank/DDBJ databases">
        <authorList>
            <person name="Martin A.A"/>
            <person name="De Silva N."/>
        </authorList>
    </citation>
    <scope>NUCLEOTIDE SEQUENCE</scope>
</reference>
<dbReference type="Proteomes" id="UP000035680">
    <property type="component" value="Unassembled WGS sequence"/>
</dbReference>
<organism evidence="6 7">
    <name type="scientific">Strongyloides venezuelensis</name>
    <name type="common">Threadworm</name>
    <dbReference type="NCBI Taxonomy" id="75913"/>
    <lineage>
        <taxon>Eukaryota</taxon>
        <taxon>Metazoa</taxon>
        <taxon>Ecdysozoa</taxon>
        <taxon>Nematoda</taxon>
        <taxon>Chromadorea</taxon>
        <taxon>Rhabditida</taxon>
        <taxon>Tylenchina</taxon>
        <taxon>Panagrolaimomorpha</taxon>
        <taxon>Strongyloidoidea</taxon>
        <taxon>Strongyloididae</taxon>
        <taxon>Strongyloides</taxon>
    </lineage>
</organism>
<feature type="repeat" description="Pumilio" evidence="4">
    <location>
        <begin position="294"/>
        <end position="329"/>
    </location>
</feature>
<name>A0A0K0FAH4_STRVS</name>
<evidence type="ECO:0000313" key="6">
    <source>
        <dbReference type="Proteomes" id="UP000035680"/>
    </source>
</evidence>
<dbReference type="STRING" id="75913.A0A0K0FAH4"/>
<dbReference type="SMART" id="SM00025">
    <property type="entry name" value="Pumilio"/>
    <property type="match status" value="7"/>
</dbReference>
<evidence type="ECO:0000313" key="7">
    <source>
        <dbReference type="WBParaSite" id="SVE_0582900.1"/>
    </source>
</evidence>
<dbReference type="PANTHER" id="PTHR12537">
    <property type="entry name" value="RNA BINDING PROTEIN PUMILIO-RELATED"/>
    <property type="match status" value="1"/>
</dbReference>